<gene>
    <name evidence="4" type="ORF">US40_C0009G0027</name>
</gene>
<accession>A0A0G0JAP3</accession>
<proteinExistence type="inferred from homology"/>
<evidence type="ECO:0000313" key="5">
    <source>
        <dbReference type="Proteomes" id="UP000034917"/>
    </source>
</evidence>
<dbReference type="Pfam" id="PF17782">
    <property type="entry name" value="WHD_DprA"/>
    <property type="match status" value="1"/>
</dbReference>
<dbReference type="PANTHER" id="PTHR43022">
    <property type="entry name" value="PROTEIN SMF"/>
    <property type="match status" value="1"/>
</dbReference>
<dbReference type="PANTHER" id="PTHR43022:SF1">
    <property type="entry name" value="PROTEIN SMF"/>
    <property type="match status" value="1"/>
</dbReference>
<dbReference type="AlphaFoldDB" id="A0A0G0JAP3"/>
<dbReference type="InterPro" id="IPR036388">
    <property type="entry name" value="WH-like_DNA-bd_sf"/>
</dbReference>
<evidence type="ECO:0000259" key="3">
    <source>
        <dbReference type="Pfam" id="PF17782"/>
    </source>
</evidence>
<dbReference type="SUPFAM" id="SSF102405">
    <property type="entry name" value="MCP/YpsA-like"/>
    <property type="match status" value="1"/>
</dbReference>
<comment type="similarity">
    <text evidence="1">Belongs to the DprA/Smf family.</text>
</comment>
<name>A0A0G0JAP3_9BACT</name>
<dbReference type="InterPro" id="IPR057666">
    <property type="entry name" value="DrpA_SLOG"/>
</dbReference>
<evidence type="ECO:0000313" key="4">
    <source>
        <dbReference type="EMBL" id="KKQ25321.1"/>
    </source>
</evidence>
<dbReference type="Proteomes" id="UP000034917">
    <property type="component" value="Unassembled WGS sequence"/>
</dbReference>
<comment type="caution">
    <text evidence="4">The sequence shown here is derived from an EMBL/GenBank/DDBJ whole genome shotgun (WGS) entry which is preliminary data.</text>
</comment>
<dbReference type="InterPro" id="IPR041614">
    <property type="entry name" value="DprA_WH"/>
</dbReference>
<dbReference type="EMBL" id="LBSV01000009">
    <property type="protein sequence ID" value="KKQ25321.1"/>
    <property type="molecule type" value="Genomic_DNA"/>
</dbReference>
<dbReference type="GO" id="GO:0009294">
    <property type="term" value="P:DNA-mediated transformation"/>
    <property type="evidence" value="ECO:0007669"/>
    <property type="project" value="InterPro"/>
</dbReference>
<organism evidence="4 5">
    <name type="scientific">Candidatus Roizmanbacteria bacterium GW2011_GWC2_37_13</name>
    <dbReference type="NCBI Taxonomy" id="1618486"/>
    <lineage>
        <taxon>Bacteria</taxon>
        <taxon>Candidatus Roizmaniibacteriota</taxon>
    </lineage>
</organism>
<dbReference type="Pfam" id="PF02481">
    <property type="entry name" value="DNA_processg_A"/>
    <property type="match status" value="1"/>
</dbReference>
<feature type="domain" description="Smf/DprA SLOG" evidence="2">
    <location>
        <begin position="163"/>
        <end position="341"/>
    </location>
</feature>
<sequence length="415" mass="46138">MKTENCKLYYLGFSHFLGIGPVKFSLLKKHFGSAKRAYLADKKELVKTIGVVLTEKFVDFRNKFDPVKKMEELKKKEIMVLAVDDEDYPESLRNISDPPICIYLRGSIPKFFNAVGTPNPKSVKDLVSSPSRKAKTPVFEVYDLGDPPLGGEVDGKTRCRAFSQNLVFSIVGTRNPTQYGIQVARKFSYELTEAGFTIVSGMAYGIDTIAHESCLEAGGKTIAVLGCGVDIIYPSSNRFLYERISHCGGAIISEFPPGQFVLKGLFIARNRIISALSRGVMIVEGAKDSGSLITARYAATQGKDVFAPPNPITSVMSAAPNLLIKQGAKLVTSVEDIMEEFDMKITPKKKEDIKKKLNEIERLIFEILEEKPILIDDLAIILKKPISQVLNTLSLMEINGLVEKNDENYYQIRLF</sequence>
<evidence type="ECO:0000256" key="1">
    <source>
        <dbReference type="ARBA" id="ARBA00006525"/>
    </source>
</evidence>
<protein>
    <submittedName>
        <fullName evidence="4">Protecting protein DprA protein</fullName>
    </submittedName>
</protein>
<dbReference type="Gene3D" id="1.10.10.10">
    <property type="entry name" value="Winged helix-like DNA-binding domain superfamily/Winged helix DNA-binding domain"/>
    <property type="match status" value="1"/>
</dbReference>
<reference evidence="4 5" key="1">
    <citation type="journal article" date="2015" name="Nature">
        <title>rRNA introns, odd ribosomes, and small enigmatic genomes across a large radiation of phyla.</title>
        <authorList>
            <person name="Brown C.T."/>
            <person name="Hug L.A."/>
            <person name="Thomas B.C."/>
            <person name="Sharon I."/>
            <person name="Castelle C.J."/>
            <person name="Singh A."/>
            <person name="Wilkins M.J."/>
            <person name="Williams K.H."/>
            <person name="Banfield J.F."/>
        </authorList>
    </citation>
    <scope>NUCLEOTIDE SEQUENCE [LARGE SCALE GENOMIC DNA]</scope>
</reference>
<evidence type="ECO:0000259" key="2">
    <source>
        <dbReference type="Pfam" id="PF02481"/>
    </source>
</evidence>
<dbReference type="Gene3D" id="3.40.50.450">
    <property type="match status" value="1"/>
</dbReference>
<dbReference type="NCBIfam" id="TIGR00732">
    <property type="entry name" value="dprA"/>
    <property type="match status" value="1"/>
</dbReference>
<feature type="domain" description="DprA winged helix" evidence="3">
    <location>
        <begin position="355"/>
        <end position="403"/>
    </location>
</feature>
<dbReference type="InterPro" id="IPR003488">
    <property type="entry name" value="DprA"/>
</dbReference>
<dbReference type="PATRIC" id="fig|1618486.3.peg.724"/>